<gene>
    <name evidence="1" type="ORF">LX32DRAFT_349067</name>
</gene>
<keyword evidence="2" id="KW-1185">Reference proteome</keyword>
<dbReference type="Proteomes" id="UP001232148">
    <property type="component" value="Unassembled WGS sequence"/>
</dbReference>
<name>A0AAD9M0S8_9PEZI</name>
<dbReference type="EMBL" id="MU842860">
    <property type="protein sequence ID" value="KAK2029711.1"/>
    <property type="molecule type" value="Genomic_DNA"/>
</dbReference>
<accession>A0AAD9M0S8</accession>
<evidence type="ECO:0000313" key="2">
    <source>
        <dbReference type="Proteomes" id="UP001232148"/>
    </source>
</evidence>
<evidence type="ECO:0000313" key="1">
    <source>
        <dbReference type="EMBL" id="KAK2029711.1"/>
    </source>
</evidence>
<sequence length="181" mass="19682">MADCDLTDSLPRAVRDALKTNTGVDVASVLTGWCLVPSPNRASWPVKTNWRACNCLFFLCSIHVSSCPPSLIESKDQNTIEMRTVYSLFLTKARHPPRLVIRGSFGLASSCSALEQGNSDSPARIEGQCIRRIHGGSGSLSYERKAHQSDAPVCCTMVGESTPKVTIPRQIPTCLLLCSQD</sequence>
<organism evidence="1 2">
    <name type="scientific">Colletotrichum zoysiae</name>
    <dbReference type="NCBI Taxonomy" id="1216348"/>
    <lineage>
        <taxon>Eukaryota</taxon>
        <taxon>Fungi</taxon>
        <taxon>Dikarya</taxon>
        <taxon>Ascomycota</taxon>
        <taxon>Pezizomycotina</taxon>
        <taxon>Sordariomycetes</taxon>
        <taxon>Hypocreomycetidae</taxon>
        <taxon>Glomerellales</taxon>
        <taxon>Glomerellaceae</taxon>
        <taxon>Colletotrichum</taxon>
        <taxon>Colletotrichum graminicola species complex</taxon>
    </lineage>
</organism>
<dbReference type="AlphaFoldDB" id="A0AAD9M0S8"/>
<reference evidence="1" key="1">
    <citation type="submission" date="2021-06" db="EMBL/GenBank/DDBJ databases">
        <title>Comparative genomics, transcriptomics and evolutionary studies reveal genomic signatures of adaptation to plant cell wall in hemibiotrophic fungi.</title>
        <authorList>
            <consortium name="DOE Joint Genome Institute"/>
            <person name="Baroncelli R."/>
            <person name="Diaz J.F."/>
            <person name="Benocci T."/>
            <person name="Peng M."/>
            <person name="Battaglia E."/>
            <person name="Haridas S."/>
            <person name="Andreopoulos W."/>
            <person name="Labutti K."/>
            <person name="Pangilinan J."/>
            <person name="Floch G.L."/>
            <person name="Makela M.R."/>
            <person name="Henrissat B."/>
            <person name="Grigoriev I.V."/>
            <person name="Crouch J.A."/>
            <person name="De Vries R.P."/>
            <person name="Sukno S.A."/>
            <person name="Thon M.R."/>
        </authorList>
    </citation>
    <scope>NUCLEOTIDE SEQUENCE</scope>
    <source>
        <strain evidence="1">MAFF235873</strain>
    </source>
</reference>
<protein>
    <submittedName>
        <fullName evidence="1">Uncharacterized protein</fullName>
    </submittedName>
</protein>
<proteinExistence type="predicted"/>
<comment type="caution">
    <text evidence="1">The sequence shown here is derived from an EMBL/GenBank/DDBJ whole genome shotgun (WGS) entry which is preliminary data.</text>
</comment>